<dbReference type="SMART" id="SM00233">
    <property type="entry name" value="PH"/>
    <property type="match status" value="1"/>
</dbReference>
<dbReference type="EMBL" id="CASHTH010003679">
    <property type="protein sequence ID" value="CAI8047817.1"/>
    <property type="molecule type" value="Genomic_DNA"/>
</dbReference>
<dbReference type="SUPFAM" id="SSF50729">
    <property type="entry name" value="PH domain-like"/>
    <property type="match status" value="1"/>
</dbReference>
<sequence>MSVKSVNNGRGGGGSRSSLVGITALTTSMESAEAFDVGDTKVQHYGLLMKKPFGHKSGRWQKRFFIVKEGFLLYYPESENKAFERAHTFNIHPRERYGWVLTTRRSVLNGGMSSEMPGKYDLNEKASVLEEEKEKKSELEALAAKFEVEMKAVEDAAKSLRSGEGHSSTVSVASVNPQLMRDWELQQTLQSVSTIQEEKESLFKATEELQIVLQTVSKEKEQTTAELQ</sequence>
<dbReference type="PROSITE" id="PS50003">
    <property type="entry name" value="PH_DOMAIN"/>
    <property type="match status" value="1"/>
</dbReference>
<dbReference type="InterPro" id="IPR001849">
    <property type="entry name" value="PH_domain"/>
</dbReference>
<evidence type="ECO:0000313" key="3">
    <source>
        <dbReference type="EMBL" id="CAI8047817.1"/>
    </source>
</evidence>
<reference evidence="3" key="1">
    <citation type="submission" date="2023-03" db="EMBL/GenBank/DDBJ databases">
        <authorList>
            <person name="Steffen K."/>
            <person name="Cardenas P."/>
        </authorList>
    </citation>
    <scope>NUCLEOTIDE SEQUENCE</scope>
</reference>
<proteinExistence type="predicted"/>
<feature type="coiled-coil region" evidence="1">
    <location>
        <begin position="122"/>
        <end position="156"/>
    </location>
</feature>
<evidence type="ECO:0000256" key="1">
    <source>
        <dbReference type="SAM" id="Coils"/>
    </source>
</evidence>
<gene>
    <name evidence="3" type="ORF">GBAR_LOCUS26455</name>
</gene>
<keyword evidence="1" id="KW-0175">Coiled coil</keyword>
<feature type="domain" description="PH" evidence="2">
    <location>
        <begin position="41"/>
        <end position="183"/>
    </location>
</feature>
<keyword evidence="4" id="KW-1185">Reference proteome</keyword>
<dbReference type="Proteomes" id="UP001174909">
    <property type="component" value="Unassembled WGS sequence"/>
</dbReference>
<organism evidence="3 4">
    <name type="scientific">Geodia barretti</name>
    <name type="common">Barrett's horny sponge</name>
    <dbReference type="NCBI Taxonomy" id="519541"/>
    <lineage>
        <taxon>Eukaryota</taxon>
        <taxon>Metazoa</taxon>
        <taxon>Porifera</taxon>
        <taxon>Demospongiae</taxon>
        <taxon>Heteroscleromorpha</taxon>
        <taxon>Tetractinellida</taxon>
        <taxon>Astrophorina</taxon>
        <taxon>Geodiidae</taxon>
        <taxon>Geodia</taxon>
    </lineage>
</organism>
<evidence type="ECO:0000313" key="4">
    <source>
        <dbReference type="Proteomes" id="UP001174909"/>
    </source>
</evidence>
<evidence type="ECO:0000259" key="2">
    <source>
        <dbReference type="PROSITE" id="PS50003"/>
    </source>
</evidence>
<dbReference type="AlphaFoldDB" id="A0AA35XEE0"/>
<dbReference type="InterPro" id="IPR011993">
    <property type="entry name" value="PH-like_dom_sf"/>
</dbReference>
<dbReference type="Gene3D" id="2.30.29.30">
    <property type="entry name" value="Pleckstrin-homology domain (PH domain)/Phosphotyrosine-binding domain (PTB)"/>
    <property type="match status" value="1"/>
</dbReference>
<accession>A0AA35XEE0</accession>
<comment type="caution">
    <text evidence="3">The sequence shown here is derived from an EMBL/GenBank/DDBJ whole genome shotgun (WGS) entry which is preliminary data.</text>
</comment>
<name>A0AA35XEE0_GEOBA</name>
<dbReference type="Pfam" id="PF00169">
    <property type="entry name" value="PH"/>
    <property type="match status" value="1"/>
</dbReference>
<protein>
    <submittedName>
        <fullName evidence="3">Pleckstrin homology domain-containing family D member 1</fullName>
    </submittedName>
</protein>